<dbReference type="InterPro" id="IPR003593">
    <property type="entry name" value="AAA+_ATPase"/>
</dbReference>
<organism evidence="5 6">
    <name type="scientific">Candidatus Viridilinea mediisalina</name>
    <dbReference type="NCBI Taxonomy" id="2024553"/>
    <lineage>
        <taxon>Bacteria</taxon>
        <taxon>Bacillati</taxon>
        <taxon>Chloroflexota</taxon>
        <taxon>Chloroflexia</taxon>
        <taxon>Chloroflexales</taxon>
        <taxon>Chloroflexineae</taxon>
        <taxon>Oscillochloridaceae</taxon>
        <taxon>Candidatus Viridilinea</taxon>
    </lineage>
</organism>
<protein>
    <submittedName>
        <fullName evidence="5">AAA family ATPase</fullName>
    </submittedName>
</protein>
<accession>A0A2A6RF88</accession>
<dbReference type="RefSeq" id="WP_097645353.1">
    <property type="nucleotide sequence ID" value="NZ_NQWI01000108.1"/>
</dbReference>
<proteinExistence type="predicted"/>
<evidence type="ECO:0000256" key="1">
    <source>
        <dbReference type="ARBA" id="ARBA00022741"/>
    </source>
</evidence>
<dbReference type="Gene3D" id="3.40.50.300">
    <property type="entry name" value="P-loop containing nucleotide triphosphate hydrolases"/>
    <property type="match status" value="2"/>
</dbReference>
<dbReference type="Gene3D" id="1.10.8.60">
    <property type="match status" value="1"/>
</dbReference>
<evidence type="ECO:0000256" key="2">
    <source>
        <dbReference type="ARBA" id="ARBA00022840"/>
    </source>
</evidence>
<feature type="compositionally biased region" description="Low complexity" evidence="3">
    <location>
        <begin position="9"/>
        <end position="25"/>
    </location>
</feature>
<dbReference type="PANTHER" id="PTHR23073">
    <property type="entry name" value="26S PROTEASOME REGULATORY SUBUNIT"/>
    <property type="match status" value="1"/>
</dbReference>
<evidence type="ECO:0000313" key="6">
    <source>
        <dbReference type="Proteomes" id="UP000220527"/>
    </source>
</evidence>
<dbReference type="AlphaFoldDB" id="A0A2A6RF88"/>
<dbReference type="Proteomes" id="UP000220527">
    <property type="component" value="Unassembled WGS sequence"/>
</dbReference>
<comment type="caution">
    <text evidence="5">The sequence shown here is derived from an EMBL/GenBank/DDBJ whole genome shotgun (WGS) entry which is preliminary data.</text>
</comment>
<dbReference type="SMART" id="SM00382">
    <property type="entry name" value="AAA"/>
    <property type="match status" value="1"/>
</dbReference>
<sequence>MPFRLNEVASSSQPAATPTAAPDKAAMPDIPPQPTSIEETGLTMAFMTDHILKIIYFTGAITGQRLEELIKMPFLGVIDRGLEFLKLEEFVDIIGAEGGFSERSFQYIITNKGRLKVHEVLDRTQYAGPAPVPLEQYLEMCKVQEIGDMVIDQAAIRQAFGHLVVNEKMLDKIGPAANSARSLFLYGPPGNGKTTIAEGISNMLGGYVLIPYAVEIDGQIIKIYDPLNHQIVQQNEVGHDDTPSPFGGGSSGRTSSFPDARWLVCKRPRVVVGGELILEQLELIFDPVSKVYEAPFQLKANGGLFLIDDFGRQKCRPQDLLNRWIVPLEKKFDFLALQTGKKLQVPFDVLIVFSTNLNPKDLVDDAFLRRIRHKIEVPNPSPTEYRSIFQLVCKGKKIPYSDEGLRHLLQEHYMKVGRDLRSCHPRDICDQILDEAKYRGIPPSMSKELIDRACEAYFVKLG</sequence>
<dbReference type="SUPFAM" id="SSF52540">
    <property type="entry name" value="P-loop containing nucleoside triphosphate hydrolases"/>
    <property type="match status" value="1"/>
</dbReference>
<evidence type="ECO:0000259" key="4">
    <source>
        <dbReference type="SMART" id="SM00382"/>
    </source>
</evidence>
<keyword evidence="2" id="KW-0067">ATP-binding</keyword>
<name>A0A2A6RF88_9CHLR</name>
<feature type="domain" description="AAA+ ATPase" evidence="4">
    <location>
        <begin position="179"/>
        <end position="381"/>
    </location>
</feature>
<evidence type="ECO:0000256" key="3">
    <source>
        <dbReference type="SAM" id="MobiDB-lite"/>
    </source>
</evidence>
<dbReference type="GO" id="GO:0005524">
    <property type="term" value="F:ATP binding"/>
    <property type="evidence" value="ECO:0007669"/>
    <property type="project" value="UniProtKB-KW"/>
</dbReference>
<reference evidence="6" key="1">
    <citation type="submission" date="2017-08" db="EMBL/GenBank/DDBJ databases">
        <authorList>
            <person name="Grouzdev D.S."/>
            <person name="Gaisin V.A."/>
            <person name="Rysina M.S."/>
            <person name="Gorlenko V.M."/>
        </authorList>
    </citation>
    <scope>NUCLEOTIDE SEQUENCE [LARGE SCALE GENOMIC DNA]</scope>
    <source>
        <strain evidence="6">Kir15-3F</strain>
    </source>
</reference>
<dbReference type="InterPro" id="IPR050221">
    <property type="entry name" value="26S_Proteasome_ATPase"/>
</dbReference>
<keyword evidence="1" id="KW-0547">Nucleotide-binding</keyword>
<dbReference type="EMBL" id="NQWI01000108">
    <property type="protein sequence ID" value="PDW01794.1"/>
    <property type="molecule type" value="Genomic_DNA"/>
</dbReference>
<evidence type="ECO:0000313" key="5">
    <source>
        <dbReference type="EMBL" id="PDW01794.1"/>
    </source>
</evidence>
<keyword evidence="6" id="KW-1185">Reference proteome</keyword>
<dbReference type="OrthoDB" id="9783370at2"/>
<dbReference type="InterPro" id="IPR027417">
    <property type="entry name" value="P-loop_NTPase"/>
</dbReference>
<feature type="region of interest" description="Disordered" evidence="3">
    <location>
        <begin position="1"/>
        <end position="34"/>
    </location>
</feature>
<gene>
    <name evidence="5" type="ORF">CJ255_17295</name>
</gene>